<feature type="domain" description="CUB" evidence="5">
    <location>
        <begin position="1540"/>
        <end position="1654"/>
    </location>
</feature>
<evidence type="ECO:0000256" key="4">
    <source>
        <dbReference type="SAM" id="SignalP"/>
    </source>
</evidence>
<evidence type="ECO:0000256" key="1">
    <source>
        <dbReference type="ARBA" id="ARBA00022737"/>
    </source>
</evidence>
<comment type="caution">
    <text evidence="3">Lacks conserved residue(s) required for the propagation of feature annotation.</text>
</comment>
<dbReference type="SUPFAM" id="SSF49854">
    <property type="entry name" value="Spermadhesin, CUB domain"/>
    <property type="match status" value="11"/>
</dbReference>
<name>A0A8B7Y9Z1_ACAPL</name>
<dbReference type="InterPro" id="IPR000859">
    <property type="entry name" value="CUB_dom"/>
</dbReference>
<organism evidence="6 7">
    <name type="scientific">Acanthaster planci</name>
    <name type="common">Crown-of-thorns starfish</name>
    <dbReference type="NCBI Taxonomy" id="133434"/>
    <lineage>
        <taxon>Eukaryota</taxon>
        <taxon>Metazoa</taxon>
        <taxon>Echinodermata</taxon>
        <taxon>Eleutherozoa</taxon>
        <taxon>Asterozoa</taxon>
        <taxon>Asteroidea</taxon>
        <taxon>Valvatacea</taxon>
        <taxon>Valvatida</taxon>
        <taxon>Acanthasteridae</taxon>
        <taxon>Acanthaster</taxon>
    </lineage>
</organism>
<dbReference type="PROSITE" id="PS01180">
    <property type="entry name" value="CUB"/>
    <property type="match status" value="10"/>
</dbReference>
<evidence type="ECO:0000313" key="6">
    <source>
        <dbReference type="Proteomes" id="UP000694845"/>
    </source>
</evidence>
<feature type="signal peptide" evidence="4">
    <location>
        <begin position="1"/>
        <end position="29"/>
    </location>
</feature>
<dbReference type="RefSeq" id="XP_022089190.1">
    <property type="nucleotide sequence ID" value="XM_022233498.1"/>
</dbReference>
<protein>
    <submittedName>
        <fullName evidence="7">Cubilin-like</fullName>
    </submittedName>
</protein>
<evidence type="ECO:0000259" key="5">
    <source>
        <dbReference type="PROSITE" id="PS01180"/>
    </source>
</evidence>
<proteinExistence type="predicted"/>
<dbReference type="Gene3D" id="2.20.100.10">
    <property type="entry name" value="Thrombospondin type-1 (TSP1) repeat"/>
    <property type="match status" value="1"/>
</dbReference>
<dbReference type="SMART" id="SM00042">
    <property type="entry name" value="CUB"/>
    <property type="match status" value="10"/>
</dbReference>
<feature type="domain" description="CUB" evidence="5">
    <location>
        <begin position="1418"/>
        <end position="1528"/>
    </location>
</feature>
<keyword evidence="4" id="KW-0732">Signal</keyword>
<dbReference type="Gene3D" id="2.60.120.290">
    <property type="entry name" value="Spermadhesin, CUB domain"/>
    <property type="match status" value="10"/>
</dbReference>
<feature type="domain" description="CUB" evidence="5">
    <location>
        <begin position="1673"/>
        <end position="1783"/>
    </location>
</feature>
<feature type="domain" description="CUB" evidence="5">
    <location>
        <begin position="1037"/>
        <end position="1172"/>
    </location>
</feature>
<keyword evidence="6" id="KW-1185">Reference proteome</keyword>
<keyword evidence="2" id="KW-1015">Disulfide bond</keyword>
<dbReference type="Pfam" id="PF00431">
    <property type="entry name" value="CUB"/>
    <property type="match status" value="10"/>
</dbReference>
<dbReference type="FunFam" id="2.60.120.290:FF:000013">
    <property type="entry name" value="Membrane frizzled-related protein"/>
    <property type="match status" value="1"/>
</dbReference>
<dbReference type="SUPFAM" id="SSF82895">
    <property type="entry name" value="TSP-1 type 1 repeat"/>
    <property type="match status" value="1"/>
</dbReference>
<dbReference type="FunFam" id="2.60.120.290:FF:000005">
    <property type="entry name" value="Procollagen C-endopeptidase enhancer 1"/>
    <property type="match status" value="1"/>
</dbReference>
<evidence type="ECO:0000256" key="2">
    <source>
        <dbReference type="ARBA" id="ARBA00023157"/>
    </source>
</evidence>
<feature type="domain" description="CUB" evidence="5">
    <location>
        <begin position="92"/>
        <end position="214"/>
    </location>
</feature>
<feature type="chain" id="PRO_5034304118" evidence="4">
    <location>
        <begin position="30"/>
        <end position="1785"/>
    </location>
</feature>
<dbReference type="PANTHER" id="PTHR24251">
    <property type="entry name" value="OVOCHYMASE-RELATED"/>
    <property type="match status" value="1"/>
</dbReference>
<dbReference type="InterPro" id="IPR035914">
    <property type="entry name" value="Sperma_CUB_dom_sf"/>
</dbReference>
<feature type="domain" description="CUB" evidence="5">
    <location>
        <begin position="337"/>
        <end position="473"/>
    </location>
</feature>
<gene>
    <name evidence="7" type="primary">LOC110978472</name>
</gene>
<dbReference type="CDD" id="cd00041">
    <property type="entry name" value="CUB"/>
    <property type="match status" value="10"/>
</dbReference>
<sequence length="1785" mass="200114">MGWSAGPSVALWLGVAVGFLFLCTLGVKGQTHQWKNRYSSCSAQCGGGVQFLEKKCFTTDQIPKPALPSFCSGIPIREKDVISCNTFPCGTCKRTYNSQSGTITSPHYPDKYSIPRYCQLFISLPAGNRVLLGFSEFVLEGLNLAAFAELTESSVCLCGTLVQITDKEKDGRSSTYCGTKQPFSWLSDSNSVLLEFVTESSHLFNRFKAHYKGIPAKPSCYDRRDLAAVGKGYVRSPGHPNKYGSGLDCEYILHADPSNGIVLTLLEFQLEPSPDCDLDYLSIEDMYSRRKQVFCGSLGDASWTSDSNEVRLTFHSSANDAYKGFVILYETENRAPRGSQFFMDPEGTITSPGYPLMYPPNTQAHYLIYAQPDRIVVVKFDEFQLEREDQQGQPIPVPRQRRSTLDVLQFEDGLPCVNADHVEILDKLEGTSSYYCGKLPPFTWFSQTNEVILRFVSDADENYKGFHATYRTIEKRPASEWELVFRAASDKETGVVRKWLDTSRGYSEWDIKAKSIFKKDSPRTFKSRKVNDWENLAVRKVKIELYKAGSAVSSFHFVNHDKVDDIISWFACDHLIYASYDDLLHIDCSNLKFSTTDNFAITDNLGSSGFTCNNDTARLWLDVQDRIPSPLSPAVCPYERSARDVAQFFYSIASEAGLTATGTNIATADVMTIWIQRDCDQTFTDIPSGTVEKFESEGFSLGRDYPNNEYCNYYFLNGPYDRFLLHFTEFSLEHEDNVCTKDYVEIEDLTTGHTERFCGNQRHPLFTSAGNTAVVRFRTNSHSTFPGWAAEASIEGRNNEDCSSIVTASSGNLTNADYPSPLTHFRLQGCETLLHGHVADRVTASFNSVIVDLEDCPELTIIDHVSATPIIEVSGKVLPFSWTSISNELILWYCASLPYRSYLFYEGNFKATMSPSPATCVQYLDAEFPGTFDWPSTSLVTGQRNCYIVIRTQPVLNQRIILTIRNLVLKDKDCHSYMKVTDTTTERSDTTCQTAQQPFTWTSDANEVIVQFISGNSFSIHTVDGHYASAPRPKLDESQTFTGMAGLFTSPNYPEDYPSNLRMDYLLHGKAHEIVFVNFVELNLEMPSTTPLASPRSKRHVLYKRQAVTITQTACEYDFIEIKDNLDTTRNVRYCGNQLPFSWVSSGNEAMVTFITDGSVVKKGFKAEYIFQQRPDPTGCGGIFEASSGAFDSPGYPGIYPRNSDCTYIILALANQRVKLTFTSFNTESDDECEKDNVEVTDKLTQKADRYCGNLATPFSWTSDSNLVFVVFHSDSQRQYGGFTVEYETEDRPEKTVCQYNFNDQSGEIQSPTSSSHYPNLRECNYVITVEPGYGIHLVFVEFVLEGPAPSGKCEYDYVQIEDAVSGTSDKLCGTKSPFERLISTNQVKVVFKSDLIVFYKGFRATYEQVDLSTRSDCDKDLTAPSGVFTTPDHPANYPLSKECRFHIVVASDQRVKITFSDFSLEGYQNCPYDFVEVSDVGKNNKEKFCGRKPSAFSWTSETNDVLVFFHSDDRTPSTGFSASYESQPLPIQAAVNTGCYSDYNIILRAGTGKLTSPNYPRDYPLNVDCRMRIELDNEKLCQITFTDFELEDETNCGYDYLQLTSIPDGDTVAYCGQQTTPFTWQSKSSTCEVLFHSDEYVPAKGYQAMYASVDSSVQGSAAPAQLAVASACDQQLGGSSGTFTSPNYPGNYPVNTDCTTTIEVADGYRVKIEFQAFDVEWQDRCEWDWVQITDLGTQEATNYCGVYSSGLDHTSTTNMVSVLLHSDSWVPRPGYSAKFTALLQ</sequence>
<evidence type="ECO:0000313" key="7">
    <source>
        <dbReference type="RefSeq" id="XP_022089190.1"/>
    </source>
</evidence>
<feature type="domain" description="CUB" evidence="5">
    <location>
        <begin position="220"/>
        <end position="332"/>
    </location>
</feature>
<dbReference type="InterPro" id="IPR036383">
    <property type="entry name" value="TSP1_rpt_sf"/>
</dbReference>
<dbReference type="KEGG" id="aplc:110978472"/>
<evidence type="ECO:0000256" key="3">
    <source>
        <dbReference type="PROSITE-ProRule" id="PRU00059"/>
    </source>
</evidence>
<accession>A0A8B7Y9Z1</accession>
<dbReference type="OMA" id="NCYIVIR"/>
<keyword evidence="1" id="KW-0677">Repeat</keyword>
<feature type="domain" description="CUB" evidence="5">
    <location>
        <begin position="1180"/>
        <end position="1290"/>
    </location>
</feature>
<feature type="domain" description="CUB" evidence="5">
    <location>
        <begin position="1298"/>
        <end position="1410"/>
    </location>
</feature>
<dbReference type="GeneID" id="110978472"/>
<dbReference type="OrthoDB" id="10009301at2759"/>
<reference evidence="7" key="1">
    <citation type="submission" date="2025-08" db="UniProtKB">
        <authorList>
            <consortium name="RefSeq"/>
        </authorList>
    </citation>
    <scope>IDENTIFICATION</scope>
</reference>
<feature type="domain" description="CUB" evidence="5">
    <location>
        <begin position="679"/>
        <end position="795"/>
    </location>
</feature>
<dbReference type="Proteomes" id="UP000694845">
    <property type="component" value="Unplaced"/>
</dbReference>